<dbReference type="InterPro" id="IPR051917">
    <property type="entry name" value="Transposase-Integrase"/>
</dbReference>
<dbReference type="GO" id="GO:0004803">
    <property type="term" value="F:transposase activity"/>
    <property type="evidence" value="ECO:0007669"/>
    <property type="project" value="InterPro"/>
</dbReference>
<proteinExistence type="inferred from homology"/>
<feature type="domain" description="Integrase catalytic" evidence="3">
    <location>
        <begin position="101"/>
        <end position="265"/>
    </location>
</feature>
<dbReference type="NCBIfam" id="NF033563">
    <property type="entry name" value="transpos_IS30"/>
    <property type="match status" value="1"/>
</dbReference>
<protein>
    <submittedName>
        <fullName evidence="4">Mobile element protein</fullName>
    </submittedName>
</protein>
<dbReference type="InterPro" id="IPR001584">
    <property type="entry name" value="Integrase_cat-core"/>
</dbReference>
<dbReference type="GO" id="GO:0006313">
    <property type="term" value="P:DNA transposition"/>
    <property type="evidence" value="ECO:0007669"/>
    <property type="project" value="InterPro"/>
</dbReference>
<comment type="caution">
    <text evidence="4">The sequence shown here is derived from an EMBL/GenBank/DDBJ whole genome shotgun (WGS) entry which is preliminary data.</text>
</comment>
<comment type="similarity">
    <text evidence="2">Belongs to the transposase IS30 family.</text>
</comment>
<dbReference type="InterPro" id="IPR001598">
    <property type="entry name" value="Transposase_IS30_CS"/>
</dbReference>
<dbReference type="GO" id="GO:0005829">
    <property type="term" value="C:cytosol"/>
    <property type="evidence" value="ECO:0007669"/>
    <property type="project" value="TreeGrafter"/>
</dbReference>
<reference evidence="4 5" key="1">
    <citation type="journal article" date="2015" name="Microbes Environ.">
        <title>Distribution and evolution of nitrogen fixation genes in the phylum bacteroidetes.</title>
        <authorList>
            <person name="Inoue J."/>
            <person name="Oshima K."/>
            <person name="Suda W."/>
            <person name="Sakamoto M."/>
            <person name="Iino T."/>
            <person name="Noda S."/>
            <person name="Hongoh Y."/>
            <person name="Hattori M."/>
            <person name="Ohkuma M."/>
        </authorList>
    </citation>
    <scope>NUCLEOTIDE SEQUENCE [LARGE SCALE GENOMIC DNA]</scope>
    <source>
        <strain evidence="4">JCM 15548</strain>
    </source>
</reference>
<evidence type="ECO:0000259" key="3">
    <source>
        <dbReference type="PROSITE" id="PS50994"/>
    </source>
</evidence>
<dbReference type="InterPro" id="IPR012337">
    <property type="entry name" value="RNaseH-like_sf"/>
</dbReference>
<evidence type="ECO:0000256" key="1">
    <source>
        <dbReference type="ARBA" id="ARBA00002190"/>
    </source>
</evidence>
<comment type="function">
    <text evidence="1">Required for the transposition of the insertion element.</text>
</comment>
<dbReference type="InterPro" id="IPR053392">
    <property type="entry name" value="Transposase_IS30-like"/>
</dbReference>
<name>A0A0E9LZM3_9BACT</name>
<dbReference type="PROSITE" id="PS50994">
    <property type="entry name" value="INTEGRASE"/>
    <property type="match status" value="1"/>
</dbReference>
<evidence type="ECO:0000256" key="2">
    <source>
        <dbReference type="ARBA" id="ARBA00006363"/>
    </source>
</evidence>
<sequence>MAQRKYEQRKVCIPKRKKFTTSVQACVDQLLKEDYSPEQIVGYCKDVGEEFVSPERIYQYVWSDKKTGGSLHTHLRRKGRRYRKRGSKKDTRGIIKNRVGIDQRPKEVEDKKRFGDLEIDTIIGQNHKGAIVTINDRASGFLWMKKVERRTSNEVYIATVELLKDHKELLKTITSDNGKEFAEFADHSEIAQSLLVDFYFARPYHSWERGANENLNGLIRQYIPKKTDFKNIDDEYIKQVAQRINSRPRKRFNYKNPIFVKTQLLNKTKVALVA</sequence>
<dbReference type="PANTHER" id="PTHR10948">
    <property type="entry name" value="TRANSPOSASE"/>
    <property type="match status" value="1"/>
</dbReference>
<dbReference type="InterPro" id="IPR036397">
    <property type="entry name" value="RNaseH_sf"/>
</dbReference>
<dbReference type="GO" id="GO:0003677">
    <property type="term" value="F:DNA binding"/>
    <property type="evidence" value="ECO:0007669"/>
    <property type="project" value="InterPro"/>
</dbReference>
<accession>A0A0E9LZM3</accession>
<gene>
    <name evidence="4" type="ORF">JCM15548_12583</name>
</gene>
<dbReference type="AlphaFoldDB" id="A0A0E9LZM3"/>
<keyword evidence="5" id="KW-1185">Reference proteome</keyword>
<dbReference type="EMBL" id="BAZW01000021">
    <property type="protein sequence ID" value="GAO30320.1"/>
    <property type="molecule type" value="Genomic_DNA"/>
</dbReference>
<evidence type="ECO:0000313" key="5">
    <source>
        <dbReference type="Proteomes" id="UP000032900"/>
    </source>
</evidence>
<dbReference type="SUPFAM" id="SSF53098">
    <property type="entry name" value="Ribonuclease H-like"/>
    <property type="match status" value="1"/>
</dbReference>
<organism evidence="4 5">
    <name type="scientific">Geofilum rubicundum JCM 15548</name>
    <dbReference type="NCBI Taxonomy" id="1236989"/>
    <lineage>
        <taxon>Bacteria</taxon>
        <taxon>Pseudomonadati</taxon>
        <taxon>Bacteroidota</taxon>
        <taxon>Bacteroidia</taxon>
        <taxon>Marinilabiliales</taxon>
        <taxon>Marinilabiliaceae</taxon>
        <taxon>Geofilum</taxon>
    </lineage>
</organism>
<dbReference type="STRING" id="1236989.JCM15548_12583"/>
<evidence type="ECO:0000313" key="4">
    <source>
        <dbReference type="EMBL" id="GAO30320.1"/>
    </source>
</evidence>
<dbReference type="GO" id="GO:0015074">
    <property type="term" value="P:DNA integration"/>
    <property type="evidence" value="ECO:0007669"/>
    <property type="project" value="InterPro"/>
</dbReference>
<dbReference type="PANTHER" id="PTHR10948:SF23">
    <property type="entry name" value="TRANSPOSASE INSI FOR INSERTION SEQUENCE ELEMENT IS30A-RELATED"/>
    <property type="match status" value="1"/>
</dbReference>
<dbReference type="PROSITE" id="PS01043">
    <property type="entry name" value="TRANSPOSASE_IS30"/>
    <property type="match status" value="1"/>
</dbReference>
<dbReference type="Gene3D" id="3.30.420.10">
    <property type="entry name" value="Ribonuclease H-like superfamily/Ribonuclease H"/>
    <property type="match status" value="1"/>
</dbReference>
<dbReference type="Proteomes" id="UP000032900">
    <property type="component" value="Unassembled WGS sequence"/>
</dbReference>